<gene>
    <name evidence="1" type="ORF">BSQ44_12645</name>
</gene>
<name>A0A1L3SS20_9HYPH</name>
<dbReference type="RefSeq" id="WP_072604652.1">
    <property type="nucleotide sequence ID" value="NZ_CP018171.1"/>
</dbReference>
<dbReference type="OrthoDB" id="7871245at2"/>
<keyword evidence="2" id="KW-1185">Reference proteome</keyword>
<reference evidence="2" key="1">
    <citation type="submission" date="2016-11" db="EMBL/GenBank/DDBJ databases">
        <title>Mesorhizobium oceanicum sp. nov., isolated from deep seawater in South China Sea.</title>
        <authorList>
            <person name="Fu G.-Y."/>
        </authorList>
    </citation>
    <scope>NUCLEOTIDE SEQUENCE [LARGE SCALE GENOMIC DNA]</scope>
    <source>
        <strain evidence="2">B7</strain>
    </source>
</reference>
<protein>
    <submittedName>
        <fullName evidence="1">Uncharacterized protein</fullName>
    </submittedName>
</protein>
<sequence length="97" mass="10483">MALAAFASGIFGGAHAHDAPSGWNYPFACCSGFDCRPVEARVISERPEGYVIASTGEVVAYSDRRVRNSPDGEFHWCSVAGRNDGRTICLFVPPRAF</sequence>
<evidence type="ECO:0000313" key="1">
    <source>
        <dbReference type="EMBL" id="APH72115.1"/>
    </source>
</evidence>
<dbReference type="EMBL" id="CP018171">
    <property type="protein sequence ID" value="APH72115.1"/>
    <property type="molecule type" value="Genomic_DNA"/>
</dbReference>
<evidence type="ECO:0000313" key="2">
    <source>
        <dbReference type="Proteomes" id="UP000182840"/>
    </source>
</evidence>
<accession>A0A1L3SS20</accession>
<organism evidence="1 2">
    <name type="scientific">Aquibium oceanicum</name>
    <dbReference type="NCBI Taxonomy" id="1670800"/>
    <lineage>
        <taxon>Bacteria</taxon>
        <taxon>Pseudomonadati</taxon>
        <taxon>Pseudomonadota</taxon>
        <taxon>Alphaproteobacteria</taxon>
        <taxon>Hyphomicrobiales</taxon>
        <taxon>Phyllobacteriaceae</taxon>
        <taxon>Aquibium</taxon>
    </lineage>
</organism>
<dbReference type="KEGG" id="meso:BSQ44_12645"/>
<proteinExistence type="predicted"/>
<dbReference type="Proteomes" id="UP000182840">
    <property type="component" value="Chromosome"/>
</dbReference>
<dbReference type="AlphaFoldDB" id="A0A1L3SS20"/>